<organism evidence="2 3">
    <name type="scientific">Actinoplanes octamycinicus</name>
    <dbReference type="NCBI Taxonomy" id="135948"/>
    <lineage>
        <taxon>Bacteria</taxon>
        <taxon>Bacillati</taxon>
        <taxon>Actinomycetota</taxon>
        <taxon>Actinomycetes</taxon>
        <taxon>Micromonosporales</taxon>
        <taxon>Micromonosporaceae</taxon>
        <taxon>Actinoplanes</taxon>
    </lineage>
</organism>
<dbReference type="GO" id="GO:0008168">
    <property type="term" value="F:methyltransferase activity"/>
    <property type="evidence" value="ECO:0007669"/>
    <property type="project" value="UniProtKB-KW"/>
</dbReference>
<gene>
    <name evidence="2" type="ORF">BJY16_009131</name>
</gene>
<dbReference type="Pfam" id="PF13489">
    <property type="entry name" value="Methyltransf_23"/>
    <property type="match status" value="1"/>
</dbReference>
<dbReference type="SUPFAM" id="SSF53335">
    <property type="entry name" value="S-adenosyl-L-methionine-dependent methyltransferases"/>
    <property type="match status" value="1"/>
</dbReference>
<dbReference type="GO" id="GO:0032259">
    <property type="term" value="P:methylation"/>
    <property type="evidence" value="ECO:0007669"/>
    <property type="project" value="UniProtKB-KW"/>
</dbReference>
<proteinExistence type="predicted"/>
<dbReference type="EMBL" id="JACHNB010000001">
    <property type="protein sequence ID" value="MBB4745672.1"/>
    <property type="molecule type" value="Genomic_DNA"/>
</dbReference>
<comment type="caution">
    <text evidence="2">The sequence shown here is derived from an EMBL/GenBank/DDBJ whole genome shotgun (WGS) entry which is preliminary data.</text>
</comment>
<protein>
    <submittedName>
        <fullName evidence="2">SAM-dependent methyltransferase</fullName>
    </submittedName>
</protein>
<dbReference type="Proteomes" id="UP000546162">
    <property type="component" value="Unassembled WGS sequence"/>
</dbReference>
<name>A0A7W7H8R2_9ACTN</name>
<dbReference type="RefSeq" id="WP_185046007.1">
    <property type="nucleotide sequence ID" value="NZ_BAABFG010000005.1"/>
</dbReference>
<dbReference type="CDD" id="cd02440">
    <property type="entry name" value="AdoMet_MTases"/>
    <property type="match status" value="1"/>
</dbReference>
<feature type="compositionally biased region" description="Low complexity" evidence="1">
    <location>
        <begin position="102"/>
        <end position="160"/>
    </location>
</feature>
<keyword evidence="2" id="KW-0489">Methyltransferase</keyword>
<feature type="compositionally biased region" description="Basic and acidic residues" evidence="1">
    <location>
        <begin position="86"/>
        <end position="101"/>
    </location>
</feature>
<reference evidence="2 3" key="1">
    <citation type="submission" date="2020-08" db="EMBL/GenBank/DDBJ databases">
        <title>Sequencing the genomes of 1000 actinobacteria strains.</title>
        <authorList>
            <person name="Klenk H.-P."/>
        </authorList>
    </citation>
    <scope>NUCLEOTIDE SEQUENCE [LARGE SCALE GENOMIC DNA]</scope>
    <source>
        <strain evidence="2 3">DSM 45809</strain>
    </source>
</reference>
<evidence type="ECO:0000313" key="2">
    <source>
        <dbReference type="EMBL" id="MBB4745672.1"/>
    </source>
</evidence>
<dbReference type="InterPro" id="IPR029063">
    <property type="entry name" value="SAM-dependent_MTases_sf"/>
</dbReference>
<evidence type="ECO:0000313" key="3">
    <source>
        <dbReference type="Proteomes" id="UP000546162"/>
    </source>
</evidence>
<accession>A0A7W7H8R2</accession>
<dbReference type="Gene3D" id="3.40.50.150">
    <property type="entry name" value="Vaccinia Virus protein VP39"/>
    <property type="match status" value="2"/>
</dbReference>
<feature type="region of interest" description="Disordered" evidence="1">
    <location>
        <begin position="73"/>
        <end position="180"/>
    </location>
</feature>
<sequence length="345" mass="37950">MPDALFAHPRLALVYDAFDADRGDLTAYLRMVDEFGAGTVLDVGCGTGTLAGLLAARGLAVIGADPAAASLGVARRKQEAAGQEQETPRHEQETPRQEQEAARQQQQAAPQEQARQQQQAPQQEQARQQQQAPQQEQARQEQQAPRQEQAARQEQQAARQGQVTARGEREPARGKAAGSRVEWLHAGAGELPTVWGDRIPVDLALMTGNVAQVFVTEDEWVAALRGIRAVLRSGGHLIFESRRPEFRDWERWPAENVTTTLDVPGVGAVERRFTLGEVRLPLVSFRYEYRFLADGAVLTSDSTLCFRSREEIEESLAGAGFDVLEVRDAPDRPGRENVFVARAAG</sequence>
<evidence type="ECO:0000256" key="1">
    <source>
        <dbReference type="SAM" id="MobiDB-lite"/>
    </source>
</evidence>
<keyword evidence="2" id="KW-0808">Transferase</keyword>
<keyword evidence="3" id="KW-1185">Reference proteome</keyword>
<dbReference type="AlphaFoldDB" id="A0A7W7H8R2"/>